<keyword evidence="4" id="KW-0804">Transcription</keyword>
<evidence type="ECO:0000313" key="6">
    <source>
        <dbReference type="Proteomes" id="UP000034392"/>
    </source>
</evidence>
<dbReference type="GO" id="GO:0043565">
    <property type="term" value="F:sequence-specific DNA binding"/>
    <property type="evidence" value="ECO:0007669"/>
    <property type="project" value="TreeGrafter"/>
</dbReference>
<keyword evidence="3" id="KW-0238">DNA-binding</keyword>
<dbReference type="PRINTS" id="PR00039">
    <property type="entry name" value="HTHLYSR"/>
</dbReference>
<sequence length="293" mass="32847">MRLRHIEIFHAVYLNGSVSAAARALNISQPAVTKTLKHAEQTLGFPLFDRRGGRLVPTEDAHTIFKEVADIQNRVSSLRQATRNMRRGSGSLRVSVLPSLALDILPRAVAKFSQNHPDVFFDLQTLHHEEIGRALFEREVDIVIAYKAPRDLPVISRWLGEGELGLLYRREELKDEPGRVSLKTVADRRFISLAQSGPIGDLLRQELGRDDTELNEVVSARTFFIASALVREGIGMAVLDNFTAMAAVDERVGFKPLQPTLAFDVFAMTLEKRPFSHSASEFLDIFRNCLEEA</sequence>
<dbReference type="SUPFAM" id="SSF46785">
    <property type="entry name" value="Winged helix' DNA-binding domain"/>
    <property type="match status" value="1"/>
</dbReference>
<keyword evidence="6" id="KW-1185">Reference proteome</keyword>
<dbReference type="InterPro" id="IPR005119">
    <property type="entry name" value="LysR_subst-bd"/>
</dbReference>
<dbReference type="Proteomes" id="UP000034392">
    <property type="component" value="Chromosome"/>
</dbReference>
<dbReference type="OrthoDB" id="8479870at2"/>
<dbReference type="SUPFAM" id="SSF53850">
    <property type="entry name" value="Periplasmic binding protein-like II"/>
    <property type="match status" value="1"/>
</dbReference>
<dbReference type="Gene3D" id="1.10.10.10">
    <property type="entry name" value="Winged helix-like DNA-binding domain superfamily/Winged helix DNA-binding domain"/>
    <property type="match status" value="1"/>
</dbReference>
<accession>A0A0F7KN33</accession>
<dbReference type="PROSITE" id="PS50931">
    <property type="entry name" value="HTH_LYSR"/>
    <property type="match status" value="1"/>
</dbReference>
<evidence type="ECO:0000256" key="1">
    <source>
        <dbReference type="ARBA" id="ARBA00009437"/>
    </source>
</evidence>
<dbReference type="InterPro" id="IPR000847">
    <property type="entry name" value="LysR_HTH_N"/>
</dbReference>
<keyword evidence="2" id="KW-0805">Transcription regulation</keyword>
<evidence type="ECO:0000256" key="4">
    <source>
        <dbReference type="ARBA" id="ARBA00023163"/>
    </source>
</evidence>
<dbReference type="InterPro" id="IPR036390">
    <property type="entry name" value="WH_DNA-bd_sf"/>
</dbReference>
<reference evidence="5" key="1">
    <citation type="submission" date="2015-05" db="EMBL/GenBank/DDBJ databases">
        <title>The complete genome of Altererythrobacter atlanticus strain 26DY36.</title>
        <authorList>
            <person name="Wu Y.-H."/>
            <person name="Cheng H."/>
            <person name="Wu X.-W."/>
        </authorList>
    </citation>
    <scope>NUCLEOTIDE SEQUENCE [LARGE SCALE GENOMIC DNA]</scope>
    <source>
        <strain evidence="5">26DY36</strain>
    </source>
</reference>
<evidence type="ECO:0000256" key="2">
    <source>
        <dbReference type="ARBA" id="ARBA00023015"/>
    </source>
</evidence>
<dbReference type="GO" id="GO:0010628">
    <property type="term" value="P:positive regulation of gene expression"/>
    <property type="evidence" value="ECO:0007669"/>
    <property type="project" value="TreeGrafter"/>
</dbReference>
<dbReference type="PANTHER" id="PTHR30427">
    <property type="entry name" value="TRANSCRIPTIONAL ACTIVATOR PROTEIN LYSR"/>
    <property type="match status" value="1"/>
</dbReference>
<dbReference type="InterPro" id="IPR036388">
    <property type="entry name" value="WH-like_DNA-bd_sf"/>
</dbReference>
<dbReference type="RefSeq" id="WP_046904805.1">
    <property type="nucleotide sequence ID" value="NZ_CP011452.2"/>
</dbReference>
<dbReference type="EMBL" id="CP011452">
    <property type="protein sequence ID" value="AKH41943.1"/>
    <property type="molecule type" value="Genomic_DNA"/>
</dbReference>
<dbReference type="GO" id="GO:0003700">
    <property type="term" value="F:DNA-binding transcription factor activity"/>
    <property type="evidence" value="ECO:0007669"/>
    <property type="project" value="InterPro"/>
</dbReference>
<proteinExistence type="inferred from homology"/>
<dbReference type="PANTHER" id="PTHR30427:SF1">
    <property type="entry name" value="TRANSCRIPTIONAL ACTIVATOR PROTEIN LYSR"/>
    <property type="match status" value="1"/>
</dbReference>
<comment type="similarity">
    <text evidence="1">Belongs to the LysR transcriptional regulatory family.</text>
</comment>
<dbReference type="STRING" id="1267766.WYH_00895"/>
<dbReference type="Pfam" id="PF00126">
    <property type="entry name" value="HTH_1"/>
    <property type="match status" value="1"/>
</dbReference>
<dbReference type="KEGG" id="aay:WYH_00895"/>
<dbReference type="Pfam" id="PF03466">
    <property type="entry name" value="LysR_substrate"/>
    <property type="match status" value="1"/>
</dbReference>
<evidence type="ECO:0000313" key="5">
    <source>
        <dbReference type="EMBL" id="AKH41943.1"/>
    </source>
</evidence>
<gene>
    <name evidence="5" type="primary">cynR_2</name>
    <name evidence="5" type="ORF">WYH_00895</name>
</gene>
<evidence type="ECO:0000256" key="3">
    <source>
        <dbReference type="ARBA" id="ARBA00023125"/>
    </source>
</evidence>
<dbReference type="Gene3D" id="3.40.190.290">
    <property type="match status" value="1"/>
</dbReference>
<dbReference type="PATRIC" id="fig|1267766.3.peg.900"/>
<organism evidence="5 6">
    <name type="scientific">Croceibacterium atlanticum</name>
    <dbReference type="NCBI Taxonomy" id="1267766"/>
    <lineage>
        <taxon>Bacteria</taxon>
        <taxon>Pseudomonadati</taxon>
        <taxon>Pseudomonadota</taxon>
        <taxon>Alphaproteobacteria</taxon>
        <taxon>Sphingomonadales</taxon>
        <taxon>Erythrobacteraceae</taxon>
        <taxon>Croceibacterium</taxon>
    </lineage>
</organism>
<dbReference type="AlphaFoldDB" id="A0A0F7KN33"/>
<name>A0A0F7KN33_9SPHN</name>
<protein>
    <submittedName>
        <fullName evidence="5">HTH-type transcriptional regulator CynR</fullName>
    </submittedName>
</protein>